<gene>
    <name evidence="2" type="ORF">CNF02_01950</name>
</gene>
<dbReference type="EMBL" id="NTJZ01000001">
    <property type="protein sequence ID" value="PDH35492.1"/>
    <property type="molecule type" value="Genomic_DNA"/>
</dbReference>
<feature type="domain" description="DUF1330" evidence="1">
    <location>
        <begin position="3"/>
        <end position="82"/>
    </location>
</feature>
<organism evidence="2 3">
    <name type="scientific">OM182 bacterium MED-G28</name>
    <dbReference type="NCBI Taxonomy" id="1986256"/>
    <lineage>
        <taxon>Bacteria</taxon>
        <taxon>Pseudomonadati</taxon>
        <taxon>Pseudomonadota</taxon>
        <taxon>Gammaproteobacteria</taxon>
        <taxon>OMG group</taxon>
        <taxon>OM182 clade</taxon>
    </lineage>
</organism>
<name>A0A2A5WGE3_9GAMM</name>
<evidence type="ECO:0000259" key="1">
    <source>
        <dbReference type="Pfam" id="PF07045"/>
    </source>
</evidence>
<dbReference type="InterPro" id="IPR010753">
    <property type="entry name" value="DUF1330"/>
</dbReference>
<proteinExistence type="predicted"/>
<dbReference type="Pfam" id="PF07045">
    <property type="entry name" value="DUF1330"/>
    <property type="match status" value="1"/>
</dbReference>
<dbReference type="AlphaFoldDB" id="A0A2A5WGE3"/>
<evidence type="ECO:0000313" key="3">
    <source>
        <dbReference type="Proteomes" id="UP000219329"/>
    </source>
</evidence>
<comment type="caution">
    <text evidence="2">The sequence shown here is derived from an EMBL/GenBank/DDBJ whole genome shotgun (WGS) entry which is preliminary data.</text>
</comment>
<evidence type="ECO:0000313" key="2">
    <source>
        <dbReference type="EMBL" id="PDH35492.1"/>
    </source>
</evidence>
<reference evidence="2 3" key="1">
    <citation type="submission" date="2017-08" db="EMBL/GenBank/DDBJ databases">
        <title>Fine stratification of microbial communities through a metagenomic profile of the photic zone.</title>
        <authorList>
            <person name="Haro-Moreno J.M."/>
            <person name="Lopez-Perez M."/>
            <person name="De La Torre J."/>
            <person name="Picazo A."/>
            <person name="Camacho A."/>
            <person name="Rodriguez-Valera F."/>
        </authorList>
    </citation>
    <scope>NUCLEOTIDE SEQUENCE [LARGE SCALE GENOMIC DNA]</scope>
    <source>
        <strain evidence="2">MED-G28</strain>
    </source>
</reference>
<sequence length="100" mass="11127">MAKGYWINHVEEIIDQEAFGKYVTKWNALVERGEAKMIAIGPVAKTQIGKKDIQFAAVVEFETFEKAMSFKSHPDYVDALKELGADETVSVKRTSCVVSG</sequence>
<protein>
    <recommendedName>
        <fullName evidence="1">DUF1330 domain-containing protein</fullName>
    </recommendedName>
</protein>
<dbReference type="SUPFAM" id="SSF54909">
    <property type="entry name" value="Dimeric alpha+beta barrel"/>
    <property type="match status" value="1"/>
</dbReference>
<accession>A0A2A5WGE3</accession>
<dbReference type="InterPro" id="IPR011008">
    <property type="entry name" value="Dimeric_a/b-barrel"/>
</dbReference>
<dbReference type="Gene3D" id="3.30.70.100">
    <property type="match status" value="1"/>
</dbReference>
<dbReference type="Proteomes" id="UP000219329">
    <property type="component" value="Unassembled WGS sequence"/>
</dbReference>